<dbReference type="CDD" id="cd06171">
    <property type="entry name" value="Sigma70_r4"/>
    <property type="match status" value="1"/>
</dbReference>
<comment type="caution">
    <text evidence="7">The sequence shown here is derived from an EMBL/GenBank/DDBJ whole genome shotgun (WGS) entry which is preliminary data.</text>
</comment>
<dbReference type="InterPro" id="IPR013249">
    <property type="entry name" value="RNA_pol_sigma70_r4_t2"/>
</dbReference>
<dbReference type="SUPFAM" id="SSF88946">
    <property type="entry name" value="Sigma2 domain of RNA polymerase sigma factors"/>
    <property type="match status" value="1"/>
</dbReference>
<dbReference type="Gene3D" id="1.10.10.10">
    <property type="entry name" value="Winged helix-like DNA-binding domain superfamily/Winged helix DNA-binding domain"/>
    <property type="match status" value="1"/>
</dbReference>
<dbReference type="SUPFAM" id="SSF88659">
    <property type="entry name" value="Sigma3 and sigma4 domains of RNA polymerase sigma factors"/>
    <property type="match status" value="1"/>
</dbReference>
<dbReference type="Proteomes" id="UP000294743">
    <property type="component" value="Unassembled WGS sequence"/>
</dbReference>
<evidence type="ECO:0000256" key="1">
    <source>
        <dbReference type="ARBA" id="ARBA00010641"/>
    </source>
</evidence>
<keyword evidence="3" id="KW-0731">Sigma factor</keyword>
<keyword evidence="4" id="KW-0804">Transcription</keyword>
<dbReference type="GO" id="GO:0016987">
    <property type="term" value="F:sigma factor activity"/>
    <property type="evidence" value="ECO:0007669"/>
    <property type="project" value="UniProtKB-KW"/>
</dbReference>
<dbReference type="RefSeq" id="WP_134169401.1">
    <property type="nucleotide sequence ID" value="NZ_SODD01000016.1"/>
</dbReference>
<dbReference type="InterPro" id="IPR039425">
    <property type="entry name" value="RNA_pol_sigma-70-like"/>
</dbReference>
<keyword evidence="8" id="KW-1185">Reference proteome</keyword>
<dbReference type="InterPro" id="IPR036388">
    <property type="entry name" value="WH-like_DNA-bd_sf"/>
</dbReference>
<accession>A0A4V3G7R2</accession>
<dbReference type="Gene3D" id="1.10.1740.10">
    <property type="match status" value="1"/>
</dbReference>
<dbReference type="InterPro" id="IPR007627">
    <property type="entry name" value="RNA_pol_sigma70_r2"/>
</dbReference>
<dbReference type="GO" id="GO:0003677">
    <property type="term" value="F:DNA binding"/>
    <property type="evidence" value="ECO:0007669"/>
    <property type="project" value="InterPro"/>
</dbReference>
<dbReference type="Pfam" id="PF08281">
    <property type="entry name" value="Sigma70_r4_2"/>
    <property type="match status" value="1"/>
</dbReference>
<dbReference type="AlphaFoldDB" id="A0A4V3G7R2"/>
<dbReference type="PANTHER" id="PTHR43133">
    <property type="entry name" value="RNA POLYMERASE ECF-TYPE SIGMA FACTO"/>
    <property type="match status" value="1"/>
</dbReference>
<proteinExistence type="inferred from homology"/>
<evidence type="ECO:0000313" key="8">
    <source>
        <dbReference type="Proteomes" id="UP000294743"/>
    </source>
</evidence>
<protein>
    <submittedName>
        <fullName evidence="7">RNA polymerase sigma factor (Sigma-70 family)</fullName>
    </submittedName>
</protein>
<evidence type="ECO:0000256" key="2">
    <source>
        <dbReference type="ARBA" id="ARBA00023015"/>
    </source>
</evidence>
<dbReference type="OrthoDB" id="9795666at2"/>
<reference evidence="7 8" key="1">
    <citation type="submission" date="2019-03" db="EMBL/GenBank/DDBJ databases">
        <title>Genomic Encyclopedia of Type Strains, Phase IV (KMG-IV): sequencing the most valuable type-strain genomes for metagenomic binning, comparative biology and taxonomic classification.</title>
        <authorList>
            <person name="Goeker M."/>
        </authorList>
    </citation>
    <scope>NUCLEOTIDE SEQUENCE [LARGE SCALE GENOMIC DNA]</scope>
    <source>
        <strain evidence="7 8">DSM 28867</strain>
    </source>
</reference>
<evidence type="ECO:0000259" key="6">
    <source>
        <dbReference type="Pfam" id="PF08281"/>
    </source>
</evidence>
<sequence>MKDKEKLVNIIDQAKQGNQEAFKQLYDEYVDNVYFTAWNYLHNENSARDVVQDVFIRVHKNLQKLENPAAFYTWIKRITLNVCYDYDQKREPYVDLGDEMTVEDFEDISQKDAKEIIENKELQKTIYDSIQSLKPALRTVGVLRYYDQLSVSEISEILSIPEGTVHSRLYHMKNKLKTILENQGISAKTIPGFVLTPSLFNIVYETMAASVQTPVVQNASIGVGSAVVAAKGASMAFSTKAAIAAVVGVAGIAGVVYLNQQEPTPVKLEQKAPATAIEQAKIESIEYPKDWTKKAFELHVKTTNDAYDEILVDGDSSLMIHENGEYAVTLMLDGKQIDERIVSIDSFDFESPDVENYSIANTTYTIQLKDNASKVNYGSLRYYENDELVQKDMQIDYETNTIIVNCDFEVVGKLYIQDYAGNELELILQDKVSE</sequence>
<keyword evidence="2" id="KW-0805">Transcription regulation</keyword>
<feature type="domain" description="RNA polymerase sigma-70 region 2" evidence="5">
    <location>
        <begin position="25"/>
        <end position="86"/>
    </location>
</feature>
<gene>
    <name evidence="7" type="ORF">EDD63_11610</name>
</gene>
<evidence type="ECO:0000256" key="3">
    <source>
        <dbReference type="ARBA" id="ARBA00023082"/>
    </source>
</evidence>
<feature type="domain" description="RNA polymerase sigma factor 70 region 4 type 2" evidence="6">
    <location>
        <begin position="126"/>
        <end position="175"/>
    </location>
</feature>
<dbReference type="EMBL" id="SODD01000016">
    <property type="protein sequence ID" value="TDW19914.1"/>
    <property type="molecule type" value="Genomic_DNA"/>
</dbReference>
<evidence type="ECO:0000256" key="4">
    <source>
        <dbReference type="ARBA" id="ARBA00023163"/>
    </source>
</evidence>
<dbReference type="Pfam" id="PF04542">
    <property type="entry name" value="Sigma70_r2"/>
    <property type="match status" value="1"/>
</dbReference>
<dbReference type="GO" id="GO:0006352">
    <property type="term" value="P:DNA-templated transcription initiation"/>
    <property type="evidence" value="ECO:0007669"/>
    <property type="project" value="InterPro"/>
</dbReference>
<evidence type="ECO:0000313" key="7">
    <source>
        <dbReference type="EMBL" id="TDW19914.1"/>
    </source>
</evidence>
<dbReference type="InterPro" id="IPR014284">
    <property type="entry name" value="RNA_pol_sigma-70_dom"/>
</dbReference>
<evidence type="ECO:0000259" key="5">
    <source>
        <dbReference type="Pfam" id="PF04542"/>
    </source>
</evidence>
<organism evidence="7 8">
    <name type="scientific">Breznakia blatticola</name>
    <dbReference type="NCBI Taxonomy" id="1754012"/>
    <lineage>
        <taxon>Bacteria</taxon>
        <taxon>Bacillati</taxon>
        <taxon>Bacillota</taxon>
        <taxon>Erysipelotrichia</taxon>
        <taxon>Erysipelotrichales</taxon>
        <taxon>Erysipelotrichaceae</taxon>
        <taxon>Breznakia</taxon>
    </lineage>
</organism>
<dbReference type="InterPro" id="IPR013324">
    <property type="entry name" value="RNA_pol_sigma_r3/r4-like"/>
</dbReference>
<dbReference type="NCBIfam" id="TIGR02937">
    <property type="entry name" value="sigma70-ECF"/>
    <property type="match status" value="1"/>
</dbReference>
<dbReference type="PANTHER" id="PTHR43133:SF51">
    <property type="entry name" value="RNA POLYMERASE SIGMA FACTOR"/>
    <property type="match status" value="1"/>
</dbReference>
<comment type="similarity">
    <text evidence="1">Belongs to the sigma-70 factor family. ECF subfamily.</text>
</comment>
<name>A0A4V3G7R2_9FIRM</name>
<dbReference type="InterPro" id="IPR013325">
    <property type="entry name" value="RNA_pol_sigma_r2"/>
</dbReference>